<feature type="transmembrane region" description="Helical" evidence="2">
    <location>
        <begin position="231"/>
        <end position="250"/>
    </location>
</feature>
<dbReference type="AlphaFoldDB" id="A0A367EBQ0"/>
<sequence length="412" mass="46965">MVRQMLHAGYERAPLPPVRQESPSETPPASSEEPAKPQSPKAQKKPAAKQRDPFFDNAKYLTIVLVGIGHAWDPLREDSRTAEALYFVLYTFHMPAFIIISGYLSRSFEGKPKQVQRLVTGVVVPYLAIQFAYTFFMRWANDDPDREFHFQEPGFALWFLCALFVWRLTTPLWKSLRWPMPVALAVGAAASVTPSIGGDLNLMRIGQFLPFFVLGLQLQPRHFQLVKRKEARYIAVPVTLCAMVFAYWAVPRMSKAWFLHDKAAADMDVPSWAGAVMYLALFGCGLVMTACFLSWVPRRHMWFTVLGAGTLYAYLLHIFFIQGSRQFDWYEMDWVDHPLSRVAITVLAAVMMTVLCTPWVTRLFKFAIEPKMDWFFKRDPGAMARKRESSPTTGSAPASGEAARRPVSHRKR</sequence>
<dbReference type="Proteomes" id="UP000253507">
    <property type="component" value="Unassembled WGS sequence"/>
</dbReference>
<dbReference type="EMBL" id="QOIM01000042">
    <property type="protein sequence ID" value="RCG14660.1"/>
    <property type="molecule type" value="Genomic_DNA"/>
</dbReference>
<dbReference type="PANTHER" id="PTHR37312:SF1">
    <property type="entry name" value="MEMBRANE-BOUND ACYLTRANSFERASE YKRP-RELATED"/>
    <property type="match status" value="1"/>
</dbReference>
<feature type="transmembrane region" description="Helical" evidence="2">
    <location>
        <begin position="54"/>
        <end position="72"/>
    </location>
</feature>
<organism evidence="4 5">
    <name type="scientific">Streptomyces reniochalinae</name>
    <dbReference type="NCBI Taxonomy" id="2250578"/>
    <lineage>
        <taxon>Bacteria</taxon>
        <taxon>Bacillati</taxon>
        <taxon>Actinomycetota</taxon>
        <taxon>Actinomycetes</taxon>
        <taxon>Kitasatosporales</taxon>
        <taxon>Streptomycetaceae</taxon>
        <taxon>Streptomyces</taxon>
    </lineage>
</organism>
<keyword evidence="2" id="KW-1133">Transmembrane helix</keyword>
<evidence type="ECO:0000256" key="2">
    <source>
        <dbReference type="SAM" id="Phobius"/>
    </source>
</evidence>
<feature type="transmembrane region" description="Helical" evidence="2">
    <location>
        <begin position="302"/>
        <end position="322"/>
    </location>
</feature>
<dbReference type="Pfam" id="PF01757">
    <property type="entry name" value="Acyl_transf_3"/>
    <property type="match status" value="1"/>
</dbReference>
<dbReference type="InterPro" id="IPR002656">
    <property type="entry name" value="Acyl_transf_3_dom"/>
</dbReference>
<feature type="domain" description="Acyltransferase 3" evidence="3">
    <location>
        <begin position="53"/>
        <end position="357"/>
    </location>
</feature>
<proteinExistence type="predicted"/>
<dbReference type="PANTHER" id="PTHR37312">
    <property type="entry name" value="MEMBRANE-BOUND ACYLTRANSFERASE YKRP-RELATED"/>
    <property type="match status" value="1"/>
</dbReference>
<protein>
    <recommendedName>
        <fullName evidence="3">Acyltransferase 3 domain-containing protein</fullName>
    </recommendedName>
</protein>
<dbReference type="RefSeq" id="WP_114018226.1">
    <property type="nucleotide sequence ID" value="NZ_QOIM01000042.1"/>
</dbReference>
<accession>A0A367EBQ0</accession>
<comment type="caution">
    <text evidence="4">The sequence shown here is derived from an EMBL/GenBank/DDBJ whole genome shotgun (WGS) entry which is preliminary data.</text>
</comment>
<keyword evidence="2" id="KW-0812">Transmembrane</keyword>
<name>A0A367EBQ0_9ACTN</name>
<gene>
    <name evidence="4" type="ORF">DQ392_26430</name>
</gene>
<feature type="region of interest" description="Disordered" evidence="1">
    <location>
        <begin position="1"/>
        <end position="49"/>
    </location>
</feature>
<dbReference type="OrthoDB" id="6623990at2"/>
<keyword evidence="5" id="KW-1185">Reference proteome</keyword>
<feature type="transmembrane region" description="Helical" evidence="2">
    <location>
        <begin position="342"/>
        <end position="364"/>
    </location>
</feature>
<evidence type="ECO:0000313" key="5">
    <source>
        <dbReference type="Proteomes" id="UP000253507"/>
    </source>
</evidence>
<keyword evidence="2" id="KW-0472">Membrane</keyword>
<dbReference type="GO" id="GO:0016747">
    <property type="term" value="F:acyltransferase activity, transferring groups other than amino-acyl groups"/>
    <property type="evidence" value="ECO:0007669"/>
    <property type="project" value="InterPro"/>
</dbReference>
<feature type="region of interest" description="Disordered" evidence="1">
    <location>
        <begin position="382"/>
        <end position="412"/>
    </location>
</feature>
<evidence type="ECO:0000256" key="1">
    <source>
        <dbReference type="SAM" id="MobiDB-lite"/>
    </source>
</evidence>
<feature type="compositionally biased region" description="Low complexity" evidence="1">
    <location>
        <begin position="20"/>
        <end position="41"/>
    </location>
</feature>
<reference evidence="4 5" key="1">
    <citation type="submission" date="2018-06" db="EMBL/GenBank/DDBJ databases">
        <title>Streptomyces reniochalinae sp. nov. and Streptomyces diacarnus sp. nov. from marine sponges.</title>
        <authorList>
            <person name="Li L."/>
        </authorList>
    </citation>
    <scope>NUCLEOTIDE SEQUENCE [LARGE SCALE GENOMIC DNA]</scope>
    <source>
        <strain evidence="4 5">LHW50302</strain>
    </source>
</reference>
<evidence type="ECO:0000313" key="4">
    <source>
        <dbReference type="EMBL" id="RCG14660.1"/>
    </source>
</evidence>
<evidence type="ECO:0000259" key="3">
    <source>
        <dbReference type="Pfam" id="PF01757"/>
    </source>
</evidence>
<feature type="transmembrane region" description="Helical" evidence="2">
    <location>
        <begin position="270"/>
        <end position="295"/>
    </location>
</feature>
<feature type="transmembrane region" description="Helical" evidence="2">
    <location>
        <begin position="117"/>
        <end position="136"/>
    </location>
</feature>
<dbReference type="InterPro" id="IPR052734">
    <property type="entry name" value="Nod_factor_acetyltransferase"/>
</dbReference>
<feature type="transmembrane region" description="Helical" evidence="2">
    <location>
        <begin position="148"/>
        <end position="166"/>
    </location>
</feature>
<feature type="transmembrane region" description="Helical" evidence="2">
    <location>
        <begin position="84"/>
        <end position="105"/>
    </location>
</feature>